<evidence type="ECO:0000256" key="1">
    <source>
        <dbReference type="ARBA" id="ARBA00023004"/>
    </source>
</evidence>
<dbReference type="PANTHER" id="PTHR42954:SF2">
    <property type="entry name" value="FE(2+) TRANSPORT PROTEIN A"/>
    <property type="match status" value="1"/>
</dbReference>
<protein>
    <submittedName>
        <fullName evidence="3">Ferrous iron transport protein A</fullName>
    </submittedName>
</protein>
<dbReference type="Proteomes" id="UP000184536">
    <property type="component" value="Unassembled WGS sequence"/>
</dbReference>
<dbReference type="SMART" id="SM00899">
    <property type="entry name" value="FeoA"/>
    <property type="match status" value="1"/>
</dbReference>
<proteinExistence type="predicted"/>
<dbReference type="Pfam" id="PF04023">
    <property type="entry name" value="FeoA"/>
    <property type="match status" value="1"/>
</dbReference>
<keyword evidence="4" id="KW-1185">Reference proteome</keyword>
<dbReference type="STRING" id="1121919.SAMN02745975_00907"/>
<dbReference type="InterPro" id="IPR007167">
    <property type="entry name" value="Fe-transptr_FeoA-like"/>
</dbReference>
<reference evidence="4" key="1">
    <citation type="submission" date="2016-11" db="EMBL/GenBank/DDBJ databases">
        <authorList>
            <person name="Varghese N."/>
            <person name="Submissions S."/>
        </authorList>
    </citation>
    <scope>NUCLEOTIDE SEQUENCE [LARGE SCALE GENOMIC DNA]</scope>
    <source>
        <strain evidence="4">DSM 17957</strain>
    </source>
</reference>
<keyword evidence="1" id="KW-0408">Iron</keyword>
<dbReference type="SUPFAM" id="SSF50037">
    <property type="entry name" value="C-terminal domain of transcriptional repressors"/>
    <property type="match status" value="1"/>
</dbReference>
<dbReference type="OrthoDB" id="9811076at2"/>
<dbReference type="GO" id="GO:0046914">
    <property type="term" value="F:transition metal ion binding"/>
    <property type="evidence" value="ECO:0007669"/>
    <property type="project" value="InterPro"/>
</dbReference>
<gene>
    <name evidence="3" type="ORF">SAMN02745975_00907</name>
</gene>
<sequence>MVVSLKDLKPNESGIIKSIGGSGPIRRRLMDMGITPGAKIIMKKVAPLGDPIEVNVRGYELSIRKAEADQVTVEKI</sequence>
<dbReference type="AlphaFoldDB" id="A0A1M6F4H3"/>
<name>A0A1M6F4H3_9FIRM</name>
<dbReference type="RefSeq" id="WP_110940178.1">
    <property type="nucleotide sequence ID" value="NZ_FQZV01000010.1"/>
</dbReference>
<dbReference type="Gene3D" id="2.30.30.90">
    <property type="match status" value="1"/>
</dbReference>
<dbReference type="EMBL" id="FQZV01000010">
    <property type="protein sequence ID" value="SHI92628.1"/>
    <property type="molecule type" value="Genomic_DNA"/>
</dbReference>
<organism evidence="3 4">
    <name type="scientific">Geosporobacter subterraneus DSM 17957</name>
    <dbReference type="NCBI Taxonomy" id="1121919"/>
    <lineage>
        <taxon>Bacteria</taxon>
        <taxon>Bacillati</taxon>
        <taxon>Bacillota</taxon>
        <taxon>Clostridia</taxon>
        <taxon>Peptostreptococcales</taxon>
        <taxon>Thermotaleaceae</taxon>
        <taxon>Geosporobacter</taxon>
    </lineage>
</organism>
<accession>A0A1M6F4H3</accession>
<dbReference type="InterPro" id="IPR052713">
    <property type="entry name" value="FeoA"/>
</dbReference>
<evidence type="ECO:0000259" key="2">
    <source>
        <dbReference type="SMART" id="SM00899"/>
    </source>
</evidence>
<evidence type="ECO:0000313" key="3">
    <source>
        <dbReference type="EMBL" id="SHI92628.1"/>
    </source>
</evidence>
<feature type="domain" description="Ferrous iron transporter FeoA-like" evidence="2">
    <location>
        <begin position="3"/>
        <end position="75"/>
    </location>
</feature>
<dbReference type="InterPro" id="IPR038157">
    <property type="entry name" value="FeoA_core_dom"/>
</dbReference>
<dbReference type="InterPro" id="IPR008988">
    <property type="entry name" value="Transcriptional_repressor_C"/>
</dbReference>
<evidence type="ECO:0000313" key="4">
    <source>
        <dbReference type="Proteomes" id="UP000184536"/>
    </source>
</evidence>
<dbReference type="PANTHER" id="PTHR42954">
    <property type="entry name" value="FE(2+) TRANSPORT PROTEIN A"/>
    <property type="match status" value="1"/>
</dbReference>